<keyword evidence="5" id="KW-0680">Restriction system</keyword>
<evidence type="ECO:0000256" key="2">
    <source>
        <dbReference type="ARBA" id="ARBA00022603"/>
    </source>
</evidence>
<protein>
    <recommendedName>
        <fullName evidence="1">DNA (cytosine-5-)-methyltransferase</fullName>
        <ecNumber evidence="1">2.1.1.37</ecNumber>
    </recommendedName>
</protein>
<dbReference type="Gene3D" id="3.90.120.10">
    <property type="entry name" value="DNA Methylase, subunit A, domain 2"/>
    <property type="match status" value="1"/>
</dbReference>
<keyword evidence="9" id="KW-1185">Reference proteome</keyword>
<comment type="catalytic activity">
    <reaction evidence="6">
        <text>a 2'-deoxycytidine in DNA + S-adenosyl-L-methionine = a 5-methyl-2'-deoxycytidine in DNA + S-adenosyl-L-homocysteine + H(+)</text>
        <dbReference type="Rhea" id="RHEA:13681"/>
        <dbReference type="Rhea" id="RHEA-COMP:11369"/>
        <dbReference type="Rhea" id="RHEA-COMP:11370"/>
        <dbReference type="ChEBI" id="CHEBI:15378"/>
        <dbReference type="ChEBI" id="CHEBI:57856"/>
        <dbReference type="ChEBI" id="CHEBI:59789"/>
        <dbReference type="ChEBI" id="CHEBI:85452"/>
        <dbReference type="ChEBI" id="CHEBI:85454"/>
        <dbReference type="EC" id="2.1.1.37"/>
    </reaction>
</comment>
<feature type="region of interest" description="Disordered" evidence="7">
    <location>
        <begin position="522"/>
        <end position="551"/>
    </location>
</feature>
<dbReference type="AlphaFoldDB" id="A0A1S7TXZ6"/>
<evidence type="ECO:0000313" key="8">
    <source>
        <dbReference type="EMBL" id="CVI59482.1"/>
    </source>
</evidence>
<dbReference type="SUPFAM" id="SSF53335">
    <property type="entry name" value="S-adenosyl-L-methionine-dependent methyltransferases"/>
    <property type="match status" value="1"/>
</dbReference>
<dbReference type="InterPro" id="IPR029063">
    <property type="entry name" value="SAM-dependent_MTases_sf"/>
</dbReference>
<organism evidence="8 9">
    <name type="scientific">Agrobacterium deltaense NCPPB 1641</name>
    <dbReference type="NCBI Taxonomy" id="1183425"/>
    <lineage>
        <taxon>Bacteria</taxon>
        <taxon>Pseudomonadati</taxon>
        <taxon>Pseudomonadota</taxon>
        <taxon>Alphaproteobacteria</taxon>
        <taxon>Hyphomicrobiales</taxon>
        <taxon>Rhizobiaceae</taxon>
        <taxon>Rhizobium/Agrobacterium group</taxon>
        <taxon>Agrobacterium</taxon>
    </lineage>
</organism>
<evidence type="ECO:0000256" key="6">
    <source>
        <dbReference type="ARBA" id="ARBA00047422"/>
    </source>
</evidence>
<dbReference type="GO" id="GO:0003886">
    <property type="term" value="F:DNA (cytosine-5-)-methyltransferase activity"/>
    <property type="evidence" value="ECO:0007669"/>
    <property type="project" value="UniProtKB-EC"/>
</dbReference>
<comment type="caution">
    <text evidence="8">The sequence shown here is derived from an EMBL/GenBank/DDBJ whole genome shotgun (WGS) entry which is preliminary data.</text>
</comment>
<dbReference type="Pfam" id="PF00145">
    <property type="entry name" value="DNA_methylase"/>
    <property type="match status" value="2"/>
</dbReference>
<dbReference type="GO" id="GO:0044027">
    <property type="term" value="P:negative regulation of gene expression via chromosomal CpG island methylation"/>
    <property type="evidence" value="ECO:0007669"/>
    <property type="project" value="TreeGrafter"/>
</dbReference>
<evidence type="ECO:0000256" key="1">
    <source>
        <dbReference type="ARBA" id="ARBA00011975"/>
    </source>
</evidence>
<reference evidence="8" key="1">
    <citation type="submission" date="2016-01" db="EMBL/GenBank/DDBJ databases">
        <authorList>
            <person name="Regsiter A."/>
            <person name="william w."/>
        </authorList>
    </citation>
    <scope>NUCLEOTIDE SEQUENCE</scope>
    <source>
        <strain evidence="8">NCPPB 1641</strain>
    </source>
</reference>
<dbReference type="InterPro" id="IPR050390">
    <property type="entry name" value="C5-Methyltransferase"/>
</dbReference>
<dbReference type="EC" id="2.1.1.37" evidence="1"/>
<dbReference type="EMBL" id="FCNP01000033">
    <property type="protein sequence ID" value="CVI59482.1"/>
    <property type="molecule type" value="Genomic_DNA"/>
</dbReference>
<accession>A0A1S7TXZ6</accession>
<dbReference type="GO" id="GO:0032259">
    <property type="term" value="P:methylation"/>
    <property type="evidence" value="ECO:0007669"/>
    <property type="project" value="UniProtKB-KW"/>
</dbReference>
<evidence type="ECO:0000256" key="7">
    <source>
        <dbReference type="SAM" id="MobiDB-lite"/>
    </source>
</evidence>
<dbReference type="PRINTS" id="PR00105">
    <property type="entry name" value="C5METTRFRASE"/>
</dbReference>
<dbReference type="PANTHER" id="PTHR10629">
    <property type="entry name" value="CYTOSINE-SPECIFIC METHYLTRANSFERASE"/>
    <property type="match status" value="1"/>
</dbReference>
<evidence type="ECO:0000256" key="5">
    <source>
        <dbReference type="ARBA" id="ARBA00022747"/>
    </source>
</evidence>
<evidence type="ECO:0000313" key="9">
    <source>
        <dbReference type="Proteomes" id="UP000192140"/>
    </source>
</evidence>
<dbReference type="InterPro" id="IPR001525">
    <property type="entry name" value="C5_MeTfrase"/>
</dbReference>
<evidence type="ECO:0000256" key="3">
    <source>
        <dbReference type="ARBA" id="ARBA00022679"/>
    </source>
</evidence>
<dbReference type="Gene3D" id="3.40.50.150">
    <property type="entry name" value="Vaccinia Virus protein VP39"/>
    <property type="match status" value="1"/>
</dbReference>
<dbReference type="Proteomes" id="UP000192140">
    <property type="component" value="Unassembled WGS sequence"/>
</dbReference>
<evidence type="ECO:0000256" key="4">
    <source>
        <dbReference type="ARBA" id="ARBA00022691"/>
    </source>
</evidence>
<name>A0A1S7TXZ6_9HYPH</name>
<keyword evidence="3" id="KW-0808">Transferase</keyword>
<dbReference type="GO" id="GO:0009307">
    <property type="term" value="P:DNA restriction-modification system"/>
    <property type="evidence" value="ECO:0007669"/>
    <property type="project" value="UniProtKB-KW"/>
</dbReference>
<proteinExistence type="predicted"/>
<gene>
    <name evidence="8" type="ORF">AGR7A_Lc120560</name>
</gene>
<dbReference type="PANTHER" id="PTHR10629:SF52">
    <property type="entry name" value="DNA (CYTOSINE-5)-METHYLTRANSFERASE 1"/>
    <property type="match status" value="1"/>
</dbReference>
<keyword evidence="4" id="KW-0949">S-adenosyl-L-methionine</keyword>
<keyword evidence="2 8" id="KW-0489">Methyltransferase</keyword>
<dbReference type="GO" id="GO:0003677">
    <property type="term" value="F:DNA binding"/>
    <property type="evidence" value="ECO:0007669"/>
    <property type="project" value="TreeGrafter"/>
</dbReference>
<sequence length="745" mass="80551">MYAESLLDHLAPPPQFSIKNRWNHGLPLIVDSFAGGGGASTGIELALGRSPDLAINHNPQALALHAANHPDTLHISENIYKVDPLDYVAGQHIGLAWFSPDCKHFSKAKGGKPVERNIRDLAHVIPFWVERVQKSGGKIDVIIMENVEEFATWGPLVQTDRGLMPDPERKGETFQQWCKKLRRLGGKLEKRELRACDYGAPTIRKRLFVIIRFDGQKIVWPQPTHGAPDDADVIAGRKLPWRTAAECIDWSIPCPSIFDSSTDIAEKHGLKAIRPLADNTMARVARGMKRYVLDAERPFIVNLTHGARCEDIDEPVKTVTGANRGEKAVVLPHMVSYYGHGDLRAERTRELSEPISTIPCENRHAVVAPSVIRFNTGATGSDMREPAPTVTANSYIKRPGGAAPLGMIAPHLMTMRNAGKPFNGADEPTHTITAGGAGLSLVAPVLTAAQHGGSNRSVEDPHHTITASKKDQNSVIVPTLIQTGYGERDGQSPRCLDIDKPLGTVVAGGIKHAAAVAFVAQHNNDSRREGGVNPGRPADAPMSTATQSGSQQGVVSAFVARQFGTSTGHEIDRPSATVMADGAGKSQLVTPFLQAYYGTGDGGEENQPARTITTKDRHGHVEAALDVAPFTEAQAARAREVAAFMRVHGFWDEREFVTLEIDGHTFVIVDIGMRMLTPRELFNAQGFPGDYQIDGVWVSEDGKETWIAFPKSVQVSCVGNSVSPPVAEALIGANCNHLVAVQVAA</sequence>